<evidence type="ECO:0000313" key="4">
    <source>
        <dbReference type="Proteomes" id="UP000279271"/>
    </source>
</evidence>
<comment type="caution">
    <text evidence="3">The sequence shown here is derived from an EMBL/GenBank/DDBJ whole genome shotgun (WGS) entry which is preliminary data.</text>
</comment>
<feature type="coiled-coil region" evidence="1">
    <location>
        <begin position="358"/>
        <end position="413"/>
    </location>
</feature>
<dbReference type="AlphaFoldDB" id="A0A3M7L0F6"/>
<feature type="compositionally biased region" description="Low complexity" evidence="2">
    <location>
        <begin position="18"/>
        <end position="40"/>
    </location>
</feature>
<feature type="coiled-coil region" evidence="1">
    <location>
        <begin position="100"/>
        <end position="296"/>
    </location>
</feature>
<accession>A0A3M7L0F6</accession>
<evidence type="ECO:0000256" key="2">
    <source>
        <dbReference type="SAM" id="MobiDB-lite"/>
    </source>
</evidence>
<sequence>MTEPKPKSGFRKLKKTMSRAFSLSRTSSTSGTGSVGASARDGPLTGRAESMHSAVETASLLGDTDCGESHEPVDPPSTLTLMRTDTQDSGVVGSAAGPLQPQQLKELDRLRQENARLQDTLSAAKAAIAELEGSTEALQSRAAVGQELNSATNRVLVDLTEQTEALRLERARLEAELAARQAEVEALAASSAAVSAGELSLQEEANEEAFRSQEQLAALRAELDFAAAREGALRADVAIARAELERAAKTRDEALAAAGRGGAEAEQRLVEAQRSLAAAEAECETLRAALQAARDEQAVTLAALQARDAELEALLASEGEAKAEAMKAAFDLEAAVTCAGGPGGEPGYSMGSSRMQRCRESAAELDRLRAALAETESRLAEAGAELAEERRHAAAAAAAAAAAERRLQSELEEARTHPLLSLGLKVAVSVGMAALGAAVTLQGDGGGRQEERRAGRRNSSSEA</sequence>
<dbReference type="EMBL" id="QOKY01000160">
    <property type="protein sequence ID" value="RMZ55659.1"/>
    <property type="molecule type" value="Genomic_DNA"/>
</dbReference>
<reference evidence="4" key="1">
    <citation type="journal article" date="2018" name="Algal Res.">
        <title>Characterization of plant carbon substrate utilization by Auxenochlorella protothecoides.</title>
        <authorList>
            <person name="Vogler B.W."/>
            <person name="Starkenburg S.R."/>
            <person name="Sudasinghe N."/>
            <person name="Schambach J.Y."/>
            <person name="Rollin J.A."/>
            <person name="Pattathil S."/>
            <person name="Barry A.N."/>
        </authorList>
    </citation>
    <scope>NUCLEOTIDE SEQUENCE [LARGE SCALE GENOMIC DNA]</scope>
    <source>
        <strain evidence="4">UTEX 25</strain>
    </source>
</reference>
<proteinExistence type="predicted"/>
<feature type="compositionally biased region" description="Basic residues" evidence="2">
    <location>
        <begin position="8"/>
        <end position="17"/>
    </location>
</feature>
<evidence type="ECO:0000256" key="1">
    <source>
        <dbReference type="SAM" id="Coils"/>
    </source>
</evidence>
<name>A0A3M7L0F6_AUXPR</name>
<dbReference type="Proteomes" id="UP000279271">
    <property type="component" value="Unassembled WGS sequence"/>
</dbReference>
<gene>
    <name evidence="3" type="ORF">APUTEX25_000242</name>
</gene>
<feature type="region of interest" description="Disordered" evidence="2">
    <location>
        <begin position="1"/>
        <end position="51"/>
    </location>
</feature>
<keyword evidence="1" id="KW-0175">Coiled coil</keyword>
<evidence type="ECO:0000313" key="3">
    <source>
        <dbReference type="EMBL" id="RMZ55659.1"/>
    </source>
</evidence>
<feature type="region of interest" description="Disordered" evidence="2">
    <location>
        <begin position="440"/>
        <end position="463"/>
    </location>
</feature>
<protein>
    <submittedName>
        <fullName evidence="3">Uncharacterized protein</fullName>
    </submittedName>
</protein>
<organism evidence="3 4">
    <name type="scientific">Auxenochlorella protothecoides</name>
    <name type="common">Green microalga</name>
    <name type="synonym">Chlorella protothecoides</name>
    <dbReference type="NCBI Taxonomy" id="3075"/>
    <lineage>
        <taxon>Eukaryota</taxon>
        <taxon>Viridiplantae</taxon>
        <taxon>Chlorophyta</taxon>
        <taxon>core chlorophytes</taxon>
        <taxon>Trebouxiophyceae</taxon>
        <taxon>Chlorellales</taxon>
        <taxon>Chlorellaceae</taxon>
        <taxon>Auxenochlorella</taxon>
    </lineage>
</organism>